<organism evidence="2 3">
    <name type="scientific">Dryococelus australis</name>
    <dbReference type="NCBI Taxonomy" id="614101"/>
    <lineage>
        <taxon>Eukaryota</taxon>
        <taxon>Metazoa</taxon>
        <taxon>Ecdysozoa</taxon>
        <taxon>Arthropoda</taxon>
        <taxon>Hexapoda</taxon>
        <taxon>Insecta</taxon>
        <taxon>Pterygota</taxon>
        <taxon>Neoptera</taxon>
        <taxon>Polyneoptera</taxon>
        <taxon>Phasmatodea</taxon>
        <taxon>Verophasmatodea</taxon>
        <taxon>Anareolatae</taxon>
        <taxon>Phasmatidae</taxon>
        <taxon>Eurycanthinae</taxon>
        <taxon>Dryococelus</taxon>
    </lineage>
</organism>
<dbReference type="InterPro" id="IPR011335">
    <property type="entry name" value="Restrct_endonuc-II-like"/>
</dbReference>
<evidence type="ECO:0000259" key="1">
    <source>
        <dbReference type="Pfam" id="PF24993"/>
    </source>
</evidence>
<dbReference type="Pfam" id="PF24993">
    <property type="entry name" value="GNC1_N"/>
    <property type="match status" value="1"/>
</dbReference>
<dbReference type="Gene3D" id="3.90.320.10">
    <property type="match status" value="1"/>
</dbReference>
<dbReference type="InterPro" id="IPR011604">
    <property type="entry name" value="PDDEXK-like_dom_sf"/>
</dbReference>
<dbReference type="EMBL" id="JARBHB010000011">
    <property type="protein sequence ID" value="KAJ8872924.1"/>
    <property type="molecule type" value="Genomic_DNA"/>
</dbReference>
<dbReference type="InterPro" id="IPR056810">
    <property type="entry name" value="GNC1-like_N"/>
</dbReference>
<accession>A0ABQ9GLN4</accession>
<feature type="domain" description="Stalled ribosome sensor GCN1-like N-terminal" evidence="1">
    <location>
        <begin position="576"/>
        <end position="660"/>
    </location>
</feature>
<evidence type="ECO:0000313" key="2">
    <source>
        <dbReference type="EMBL" id="KAJ8872924.1"/>
    </source>
</evidence>
<reference evidence="2 3" key="1">
    <citation type="submission" date="2023-02" db="EMBL/GenBank/DDBJ databases">
        <title>LHISI_Scaffold_Assembly.</title>
        <authorList>
            <person name="Stuart O.P."/>
            <person name="Cleave R."/>
            <person name="Magrath M.J.L."/>
            <person name="Mikheyev A.S."/>
        </authorList>
    </citation>
    <scope>NUCLEOTIDE SEQUENCE [LARGE SCALE GENOMIC DNA]</scope>
    <source>
        <strain evidence="2">Daus_M_001</strain>
        <tissue evidence="2">Leg muscle</tissue>
    </source>
</reference>
<name>A0ABQ9GLN4_9NEOP</name>
<gene>
    <name evidence="2" type="ORF">PR048_026540</name>
</gene>
<sequence length="821" mass="92680">MSSGASEDPPTVRTDQKCWSFMGCQYYYWVCNPNQGQAVAPKQIPPPAPSAPSIYGTTLKVAAKEGIAISHYEEHPGNTVQKCGLVDIEYCILAATLDGIICNTGILEVKCPHSTTICPAGVAREAKTFFCTLSDGKWQLHVTGHSWCDLVVWTLKELQGMKTKHYQFYLSCLLLQLADHCCLRGQAIREPLYITEVQQRNKKKFLEILKNTLQKLLFVLFYLYFYTCGNELKPTVNCHNCVYWVDENLHIVVEQVVCLPGLTVWSGMSDGGLVGTFFFDGTLPYELNGTMLQEIIVPAVHQLYSDDCYFKWDSALLHYHLDVQCSIDMEMKQGNVEYPPRSPDLMLLYYLWGTMKNTVYATKPWSLDAMSGVIWAALNIECFRRIICFKGIYVAIGITETIVRGICKVLVLMLPRYRDSTSQSYVRNLIVELVKLHGDWTMKHLTATLSDIANAHKNLVHTKNTSQSGLYALGWSCLLIEHGLNNCSDNAKAEFQQLVEAQTWLLSVVVATQDRRICSKAYRLLSKTWRAVKGCEELYGNALSSAEPGSQVVVFGSYLLQYLTETKKADLINKYKPVLLDTFIKVVVSSKQKPAVYMIKESRVLLRHVTHDDFRQQLLPAMRKAMLRNPEVILEAVGHIFSCLSLDLSQYALDIFKNLAGEYFESIMQPGLLYTLVGWLEEAELVFWHGLSVAKGCCLFLRTEVLDSVGIGLGSGWYLEIMSACFILLQLPLRKEYGLRSKIENAEVEQVRDSGFVQALMRWSLHYQVLGLNWSLVQGWTSRQSTGYEIWWCTVSPLGVSADLPCLGLTRDRLAAVSVCC</sequence>
<evidence type="ECO:0000313" key="3">
    <source>
        <dbReference type="Proteomes" id="UP001159363"/>
    </source>
</evidence>
<dbReference type="SUPFAM" id="SSF52980">
    <property type="entry name" value="Restriction endonuclease-like"/>
    <property type="match status" value="1"/>
</dbReference>
<dbReference type="PANTHER" id="PTHR47326">
    <property type="entry name" value="TRANSPOSABLE ELEMENT TC3 TRANSPOSASE-LIKE PROTEIN"/>
    <property type="match status" value="1"/>
</dbReference>
<dbReference type="Proteomes" id="UP001159363">
    <property type="component" value="Chromosome 10"/>
</dbReference>
<keyword evidence="3" id="KW-1185">Reference proteome</keyword>
<protein>
    <recommendedName>
        <fullName evidence="1">Stalled ribosome sensor GCN1-like N-terminal domain-containing protein</fullName>
    </recommendedName>
</protein>
<dbReference type="PANTHER" id="PTHR47326:SF1">
    <property type="entry name" value="HTH PSQ-TYPE DOMAIN-CONTAINING PROTEIN"/>
    <property type="match status" value="1"/>
</dbReference>
<proteinExistence type="predicted"/>
<comment type="caution">
    <text evidence="2">The sequence shown here is derived from an EMBL/GenBank/DDBJ whole genome shotgun (WGS) entry which is preliminary data.</text>
</comment>